<protein>
    <submittedName>
        <fullName evidence="9">ABC transporter permease</fullName>
    </submittedName>
</protein>
<comment type="subcellular location">
    <subcellularLocation>
        <location evidence="8">Cell inner membrane</location>
        <topology evidence="8">Multi-pass membrane protein</topology>
    </subcellularLocation>
    <subcellularLocation>
        <location evidence="2">Membrane</location>
        <topology evidence="2">Multi-pass membrane protein</topology>
    </subcellularLocation>
</comment>
<comment type="caution">
    <text evidence="8">Lacks conserved residue(s) required for the propagation of feature annotation.</text>
</comment>
<dbReference type="PANTHER" id="PTHR30188">
    <property type="entry name" value="ABC TRANSPORTER PERMEASE PROTEIN-RELATED"/>
    <property type="match status" value="1"/>
</dbReference>
<dbReference type="NCBIfam" id="TIGR00056">
    <property type="entry name" value="MlaE family lipid ABC transporter permease subunit"/>
    <property type="match status" value="1"/>
</dbReference>
<dbReference type="GO" id="GO:0043190">
    <property type="term" value="C:ATP-binding cassette (ABC) transporter complex"/>
    <property type="evidence" value="ECO:0007669"/>
    <property type="project" value="InterPro"/>
</dbReference>
<evidence type="ECO:0000256" key="3">
    <source>
        <dbReference type="ARBA" id="ARBA00007556"/>
    </source>
</evidence>
<dbReference type="InterPro" id="IPR003453">
    <property type="entry name" value="ABC_MlaE_roteobac"/>
</dbReference>
<accession>A0A9D1M3E3</accession>
<keyword evidence="4" id="KW-0813">Transport</keyword>
<feature type="transmembrane region" description="Helical" evidence="8">
    <location>
        <begin position="152"/>
        <end position="182"/>
    </location>
</feature>
<reference evidence="9" key="1">
    <citation type="submission" date="2020-10" db="EMBL/GenBank/DDBJ databases">
        <authorList>
            <person name="Gilroy R."/>
        </authorList>
    </citation>
    <scope>NUCLEOTIDE SEQUENCE</scope>
    <source>
        <strain evidence="9">ChiW3-316</strain>
    </source>
</reference>
<comment type="caution">
    <text evidence="9">The sequence shown here is derived from an EMBL/GenBank/DDBJ whole genome shotgun (WGS) entry which is preliminary data.</text>
</comment>
<dbReference type="PANTHER" id="PTHR30188:SF4">
    <property type="entry name" value="PROTEIN TRIGALACTOSYLDIACYLGLYCEROL 1, CHLOROPLASTIC"/>
    <property type="match status" value="1"/>
</dbReference>
<dbReference type="Pfam" id="PF02405">
    <property type="entry name" value="MlaE"/>
    <property type="match status" value="1"/>
</dbReference>
<dbReference type="Proteomes" id="UP000824107">
    <property type="component" value="Unassembled WGS sequence"/>
</dbReference>
<dbReference type="GO" id="GO:0005548">
    <property type="term" value="F:phospholipid transporter activity"/>
    <property type="evidence" value="ECO:0007669"/>
    <property type="project" value="TreeGrafter"/>
</dbReference>
<evidence type="ECO:0000256" key="2">
    <source>
        <dbReference type="ARBA" id="ARBA00004141"/>
    </source>
</evidence>
<reference evidence="9" key="2">
    <citation type="journal article" date="2021" name="PeerJ">
        <title>Extensive microbial diversity within the chicken gut microbiome revealed by metagenomics and culture.</title>
        <authorList>
            <person name="Gilroy R."/>
            <person name="Ravi A."/>
            <person name="Getino M."/>
            <person name="Pursley I."/>
            <person name="Horton D.L."/>
            <person name="Alikhan N.F."/>
            <person name="Baker D."/>
            <person name="Gharbi K."/>
            <person name="Hall N."/>
            <person name="Watson M."/>
            <person name="Adriaenssens E.M."/>
            <person name="Foster-Nyarko E."/>
            <person name="Jarju S."/>
            <person name="Secka A."/>
            <person name="Antonio M."/>
            <person name="Oren A."/>
            <person name="Chaudhuri R.R."/>
            <person name="La Ragione R."/>
            <person name="Hildebrand F."/>
            <person name="Pallen M.J."/>
        </authorList>
    </citation>
    <scope>NUCLEOTIDE SEQUENCE</scope>
    <source>
        <strain evidence="9">ChiW3-316</strain>
    </source>
</reference>
<keyword evidence="6 8" id="KW-1133">Transmembrane helix</keyword>
<evidence type="ECO:0000256" key="7">
    <source>
        <dbReference type="ARBA" id="ARBA00023136"/>
    </source>
</evidence>
<evidence type="ECO:0000256" key="5">
    <source>
        <dbReference type="ARBA" id="ARBA00022692"/>
    </source>
</evidence>
<sequence>MLGNIIENFLRKLGKPLVTFVSRLGQLSLFIAQSLYNTVTPPFYLRLVGRQFLDIGFYSLPVVALTTIFAGMVIALQTYSGFSSFGAESAVAQVVLISVTRELAPVFCGLMVAGRIGAAMAAEIGTMRVTEQIDALVTLSTNPFKYLVAPRLLAGLIVLPLLVLIGDVIGIFGGYVVSIYQLGFNPANYINSTINELQSIDIITGVTKGAVFGFIIALMGCYNGYKSKGGAQGVGEATTNAVVASSILILIFNYIITGMFFTK</sequence>
<comment type="function">
    <text evidence="1">Could be part of an ABC transporter complex.</text>
</comment>
<feature type="transmembrane region" description="Helical" evidence="8">
    <location>
        <begin position="56"/>
        <end position="76"/>
    </location>
</feature>
<comment type="similarity">
    <text evidence="3 8">Belongs to the MlaE permease family.</text>
</comment>
<organism evidence="9 10">
    <name type="scientific">Candidatus Scatocola faecipullorum</name>
    <dbReference type="NCBI Taxonomy" id="2840917"/>
    <lineage>
        <taxon>Bacteria</taxon>
        <taxon>Pseudomonadati</taxon>
        <taxon>Pseudomonadota</taxon>
        <taxon>Alphaproteobacteria</taxon>
        <taxon>Rhodospirillales</taxon>
        <taxon>Rhodospirillaceae</taxon>
        <taxon>Rhodospirillaceae incertae sedis</taxon>
        <taxon>Candidatus Scatocola</taxon>
    </lineage>
</organism>
<evidence type="ECO:0000313" key="10">
    <source>
        <dbReference type="Proteomes" id="UP000824107"/>
    </source>
</evidence>
<evidence type="ECO:0000313" key="9">
    <source>
        <dbReference type="EMBL" id="HIU52905.1"/>
    </source>
</evidence>
<proteinExistence type="inferred from homology"/>
<dbReference type="EMBL" id="DVNC01000021">
    <property type="protein sequence ID" value="HIU52905.1"/>
    <property type="molecule type" value="Genomic_DNA"/>
</dbReference>
<name>A0A9D1M3E3_9PROT</name>
<feature type="transmembrane region" description="Helical" evidence="8">
    <location>
        <begin position="237"/>
        <end position="261"/>
    </location>
</feature>
<keyword evidence="7 8" id="KW-0472">Membrane</keyword>
<keyword evidence="8" id="KW-1003">Cell membrane</keyword>
<evidence type="ECO:0000256" key="1">
    <source>
        <dbReference type="ARBA" id="ARBA00003787"/>
    </source>
</evidence>
<keyword evidence="5 8" id="KW-0812">Transmembrane</keyword>
<dbReference type="InterPro" id="IPR030802">
    <property type="entry name" value="Permease_MalE"/>
</dbReference>
<evidence type="ECO:0000256" key="8">
    <source>
        <dbReference type="RuleBase" id="RU362044"/>
    </source>
</evidence>
<evidence type="ECO:0000256" key="4">
    <source>
        <dbReference type="ARBA" id="ARBA00022448"/>
    </source>
</evidence>
<gene>
    <name evidence="9" type="ORF">IAD20_02370</name>
</gene>
<dbReference type="AlphaFoldDB" id="A0A9D1M3E3"/>
<keyword evidence="8" id="KW-0997">Cell inner membrane</keyword>
<feature type="transmembrane region" description="Helical" evidence="8">
    <location>
        <begin position="202"/>
        <end position="225"/>
    </location>
</feature>
<evidence type="ECO:0000256" key="6">
    <source>
        <dbReference type="ARBA" id="ARBA00022989"/>
    </source>
</evidence>